<dbReference type="Proteomes" id="UP001175227">
    <property type="component" value="Unassembled WGS sequence"/>
</dbReference>
<reference evidence="1" key="1">
    <citation type="submission" date="2023-06" db="EMBL/GenBank/DDBJ databases">
        <authorList>
            <consortium name="Lawrence Berkeley National Laboratory"/>
            <person name="Ahrendt S."/>
            <person name="Sahu N."/>
            <person name="Indic B."/>
            <person name="Wong-Bajracharya J."/>
            <person name="Merenyi Z."/>
            <person name="Ke H.-M."/>
            <person name="Monk M."/>
            <person name="Kocsube S."/>
            <person name="Drula E."/>
            <person name="Lipzen A."/>
            <person name="Balint B."/>
            <person name="Henrissat B."/>
            <person name="Andreopoulos B."/>
            <person name="Martin F.M."/>
            <person name="Harder C.B."/>
            <person name="Rigling D."/>
            <person name="Ford K.L."/>
            <person name="Foster G.D."/>
            <person name="Pangilinan J."/>
            <person name="Papanicolaou A."/>
            <person name="Barry K."/>
            <person name="LaButti K."/>
            <person name="Viragh M."/>
            <person name="Koriabine M."/>
            <person name="Yan M."/>
            <person name="Riley R."/>
            <person name="Champramary S."/>
            <person name="Plett K.L."/>
            <person name="Tsai I.J."/>
            <person name="Slot J."/>
            <person name="Sipos G."/>
            <person name="Plett J."/>
            <person name="Nagy L.G."/>
            <person name="Grigoriev I.V."/>
        </authorList>
    </citation>
    <scope>NUCLEOTIDE SEQUENCE</scope>
    <source>
        <strain evidence="1">ICMP 16352</strain>
    </source>
</reference>
<evidence type="ECO:0000313" key="1">
    <source>
        <dbReference type="EMBL" id="KAK0478908.1"/>
    </source>
</evidence>
<dbReference type="InterPro" id="IPR032675">
    <property type="entry name" value="LRR_dom_sf"/>
</dbReference>
<sequence>MDSHVLSSEETVLYNQDLLGAICDDLCSIGIQSSADGTKVNPLVALATVCTSVSETALDRLWKHIYGLNPLLRILNVGSSGPNSEGIWTIPSDVPESIWNRFKLYAQRIRSLTLDASSRAKDHPSIYLRIMTQLPNTPLFTNLKRLQVDQSFASKPHILFLLSSPDLREVGITLDPKPDTDAAATAVRTAVAGRETFIISCSLATGPDHHTTLGRIDLACPAPFFTGKDLRCLKITSHPITYSFLEDLSVSESLEHLEIIYTPGTLPRDSQDGFSSLKTLHVTGPVTSVTRMLRLIVADILQSLTFIDNSPNWNYHNAGEVMHDFHLELVGRFNLSLHELSLTYPRREIANQEHWESESQSVFELLYATELLKTLHYSGYLAFDQGTIEKKLVRAWPNIETISIPRLVIPLPCDVLPVLAAGCSRLASLTIPIEFPESGALPPRQVCRHGLRIFSSPNMPVKNPVRVAGYLDSLFPYLTKADGGDRWDEVECILLDACQLVRGDERRRGRLTELLA</sequence>
<evidence type="ECO:0000313" key="2">
    <source>
        <dbReference type="Proteomes" id="UP001175227"/>
    </source>
</evidence>
<keyword evidence="2" id="KW-1185">Reference proteome</keyword>
<organism evidence="1 2">
    <name type="scientific">Armillaria novae-zelandiae</name>
    <dbReference type="NCBI Taxonomy" id="153914"/>
    <lineage>
        <taxon>Eukaryota</taxon>
        <taxon>Fungi</taxon>
        <taxon>Dikarya</taxon>
        <taxon>Basidiomycota</taxon>
        <taxon>Agaricomycotina</taxon>
        <taxon>Agaricomycetes</taxon>
        <taxon>Agaricomycetidae</taxon>
        <taxon>Agaricales</taxon>
        <taxon>Marasmiineae</taxon>
        <taxon>Physalacriaceae</taxon>
        <taxon>Armillaria</taxon>
    </lineage>
</organism>
<gene>
    <name evidence="1" type="ORF">IW261DRAFT_194150</name>
</gene>
<dbReference type="EMBL" id="JAUEPR010000013">
    <property type="protein sequence ID" value="KAK0478908.1"/>
    <property type="molecule type" value="Genomic_DNA"/>
</dbReference>
<comment type="caution">
    <text evidence="1">The sequence shown here is derived from an EMBL/GenBank/DDBJ whole genome shotgun (WGS) entry which is preliminary data.</text>
</comment>
<protein>
    <recommendedName>
        <fullName evidence="3">F-box domain-containing protein</fullName>
    </recommendedName>
</protein>
<dbReference type="Gene3D" id="3.80.10.10">
    <property type="entry name" value="Ribonuclease Inhibitor"/>
    <property type="match status" value="1"/>
</dbReference>
<proteinExistence type="predicted"/>
<name>A0AA39P796_9AGAR</name>
<accession>A0AA39P796</accession>
<evidence type="ECO:0008006" key="3">
    <source>
        <dbReference type="Google" id="ProtNLM"/>
    </source>
</evidence>
<dbReference type="AlphaFoldDB" id="A0AA39P796"/>